<proteinExistence type="predicted"/>
<gene>
    <name evidence="2" type="ORF">GO738_09285</name>
</gene>
<organism evidence="2 3">
    <name type="scientific">Gordonibacter urolithinfaciens</name>
    <dbReference type="NCBI Taxonomy" id="1335613"/>
    <lineage>
        <taxon>Bacteria</taxon>
        <taxon>Bacillati</taxon>
        <taxon>Actinomycetota</taxon>
        <taxon>Coriobacteriia</taxon>
        <taxon>Eggerthellales</taxon>
        <taxon>Eggerthellaceae</taxon>
        <taxon>Gordonibacter</taxon>
    </lineage>
</organism>
<accession>A0A6N8IHX9</accession>
<feature type="compositionally biased region" description="Basic and acidic residues" evidence="1">
    <location>
        <begin position="74"/>
        <end position="101"/>
    </location>
</feature>
<reference evidence="2 3" key="1">
    <citation type="submission" date="2019-11" db="EMBL/GenBank/DDBJ databases">
        <title>Whole genome shotgun sequencing (WGS) data from Adlercreutzia equolifaciens ResAG-91, Eggerthella lenta MRI-F36, MRI-F37, MRI-F40, ResAG-49, ResAG-88, ResAG-121, ResAG-145, and Gordonibacter sp. ResAG-5, ResAG-26, ResAG-43, ResAG-50, ResAG-59.</title>
        <authorList>
            <person name="Stoll D.A."/>
            <person name="Danylec N."/>
            <person name="Franz C.M.A.P."/>
            <person name="Huch M."/>
        </authorList>
    </citation>
    <scope>NUCLEOTIDE SEQUENCE [LARGE SCALE GENOMIC DNA]</scope>
    <source>
        <strain evidence="2 3">ResAG-59</strain>
    </source>
</reference>
<comment type="caution">
    <text evidence="2">The sequence shown here is derived from an EMBL/GenBank/DDBJ whole genome shotgun (WGS) entry which is preliminary data.</text>
</comment>
<dbReference type="RefSeq" id="WP_157006760.1">
    <property type="nucleotide sequence ID" value="NZ_WPOC01000013.1"/>
</dbReference>
<protein>
    <submittedName>
        <fullName evidence="2">Uncharacterized protein</fullName>
    </submittedName>
</protein>
<keyword evidence="3" id="KW-1185">Reference proteome</keyword>
<evidence type="ECO:0000313" key="2">
    <source>
        <dbReference type="EMBL" id="MVN15529.1"/>
    </source>
</evidence>
<feature type="region of interest" description="Disordered" evidence="1">
    <location>
        <begin position="64"/>
        <end position="101"/>
    </location>
</feature>
<dbReference type="EMBL" id="WPOC01000013">
    <property type="protein sequence ID" value="MVN15529.1"/>
    <property type="molecule type" value="Genomic_DNA"/>
</dbReference>
<evidence type="ECO:0000313" key="3">
    <source>
        <dbReference type="Proteomes" id="UP000468327"/>
    </source>
</evidence>
<dbReference type="Proteomes" id="UP000468327">
    <property type="component" value="Unassembled WGS sequence"/>
</dbReference>
<name>A0A6N8IHX9_9ACTN</name>
<evidence type="ECO:0000256" key="1">
    <source>
        <dbReference type="SAM" id="MobiDB-lite"/>
    </source>
</evidence>
<dbReference type="AlphaFoldDB" id="A0A6N8IHX9"/>
<sequence length="101" mass="10901">MEFVEEAHGHRLYLANAEDGYSEGRVLVFRRDAFGGACRLGGEVASAPDLDAARRVAMMLLSGTRTADLSAQERSAEDEARSREASREASRKRGEGGTRGA</sequence>